<protein>
    <recommendedName>
        <fullName evidence="4">YitT family protein</fullName>
    </recommendedName>
</protein>
<name>A0A4P7UMZ5_DESDE</name>
<feature type="transmembrane region" description="Helical" evidence="1">
    <location>
        <begin position="112"/>
        <end position="143"/>
    </location>
</feature>
<organism evidence="2 3">
    <name type="scientific">Desulfovibrio desulfuricans</name>
    <dbReference type="NCBI Taxonomy" id="876"/>
    <lineage>
        <taxon>Bacteria</taxon>
        <taxon>Pseudomonadati</taxon>
        <taxon>Thermodesulfobacteriota</taxon>
        <taxon>Desulfovibrionia</taxon>
        <taxon>Desulfovibrionales</taxon>
        <taxon>Desulfovibrionaceae</taxon>
        <taxon>Desulfovibrio</taxon>
    </lineage>
</organism>
<keyword evidence="1" id="KW-0472">Membrane</keyword>
<proteinExistence type="predicted"/>
<reference evidence="2 3" key="1">
    <citation type="submission" date="2019-02" db="EMBL/GenBank/DDBJ databases">
        <title>Complete Genome Sequence of Desulfovibrio desulfuricans IC1, a Sulfonate Utilizing Anaerobe.</title>
        <authorList>
            <person name="Day L.A."/>
            <person name="De Leon K.B."/>
            <person name="Wall J.D."/>
        </authorList>
    </citation>
    <scope>NUCLEOTIDE SEQUENCE [LARGE SCALE GENOMIC DNA]</scope>
    <source>
        <strain evidence="2 3">IC1</strain>
    </source>
</reference>
<feature type="transmembrane region" description="Helical" evidence="1">
    <location>
        <begin position="81"/>
        <end position="100"/>
    </location>
</feature>
<evidence type="ECO:0000313" key="3">
    <source>
        <dbReference type="Proteomes" id="UP000297065"/>
    </source>
</evidence>
<evidence type="ECO:0000256" key="1">
    <source>
        <dbReference type="SAM" id="Phobius"/>
    </source>
</evidence>
<dbReference type="RefSeq" id="WP_136400250.1">
    <property type="nucleotide sequence ID" value="NZ_CP036295.1"/>
</dbReference>
<dbReference type="OrthoDB" id="154912at2"/>
<dbReference type="EMBL" id="CP036295">
    <property type="protein sequence ID" value="QCC86141.1"/>
    <property type="molecule type" value="Genomic_DNA"/>
</dbReference>
<dbReference type="InterPro" id="IPR038750">
    <property type="entry name" value="YczE/YyaS-like"/>
</dbReference>
<evidence type="ECO:0008006" key="4">
    <source>
        <dbReference type="Google" id="ProtNLM"/>
    </source>
</evidence>
<sequence length="212" mass="22976">MSVTNTHKQLLGRSLALYGSGCLIFSVGAYLFIHSNLGTDPLDTFALGLMAHMPMTVGIQTLVALLCLLLIAAWTKTRVMLSPLITFFFCGSIIDGQMALDWAQYTILHSYVAMITGGFLCAYGSALIIMSNFGIRAIDLLALTMSWRRSIPFWIGKGLIEGSLLLSGWLLGGPVGVGTVCFFVMVDDLIQPMIWANICFFNLSNHAAPSAV</sequence>
<keyword evidence="1" id="KW-1133">Transmembrane helix</keyword>
<keyword evidence="1" id="KW-0812">Transmembrane</keyword>
<dbReference type="Proteomes" id="UP000297065">
    <property type="component" value="Chromosome"/>
</dbReference>
<gene>
    <name evidence="2" type="ORF">DDIC_09705</name>
</gene>
<dbReference type="PANTHER" id="PTHR40078:SF1">
    <property type="entry name" value="INTEGRAL MEMBRANE PROTEIN"/>
    <property type="match status" value="1"/>
</dbReference>
<accession>A0A4P7UMZ5</accession>
<feature type="transmembrane region" description="Helical" evidence="1">
    <location>
        <begin position="53"/>
        <end position="74"/>
    </location>
</feature>
<dbReference type="Pfam" id="PF19700">
    <property type="entry name" value="DUF6198"/>
    <property type="match status" value="1"/>
</dbReference>
<dbReference type="AlphaFoldDB" id="A0A4P7UMZ5"/>
<feature type="transmembrane region" description="Helical" evidence="1">
    <location>
        <begin position="15"/>
        <end position="33"/>
    </location>
</feature>
<evidence type="ECO:0000313" key="2">
    <source>
        <dbReference type="EMBL" id="QCC86141.1"/>
    </source>
</evidence>
<dbReference type="PANTHER" id="PTHR40078">
    <property type="entry name" value="INTEGRAL MEMBRANE PROTEIN-RELATED"/>
    <property type="match status" value="1"/>
</dbReference>
<feature type="transmembrane region" description="Helical" evidence="1">
    <location>
        <begin position="164"/>
        <end position="186"/>
    </location>
</feature>